<evidence type="ECO:0008006" key="4">
    <source>
        <dbReference type="Google" id="ProtNLM"/>
    </source>
</evidence>
<feature type="chain" id="PRO_5012211139" description="Lipoprotein" evidence="1">
    <location>
        <begin position="18"/>
        <end position="67"/>
    </location>
</feature>
<evidence type="ECO:0000313" key="2">
    <source>
        <dbReference type="EMBL" id="SKB80727.1"/>
    </source>
</evidence>
<protein>
    <recommendedName>
        <fullName evidence="4">Lipoprotein</fullName>
    </recommendedName>
</protein>
<accession>A0A1T5E9N5</accession>
<gene>
    <name evidence="2" type="ORF">SAMN05661099_2818</name>
</gene>
<dbReference type="Proteomes" id="UP000189981">
    <property type="component" value="Unassembled WGS sequence"/>
</dbReference>
<proteinExistence type="predicted"/>
<keyword evidence="1" id="KW-0732">Signal</keyword>
<dbReference type="RefSeq" id="WP_079703344.1">
    <property type="nucleotide sequence ID" value="NZ_FUYR01000003.1"/>
</dbReference>
<dbReference type="STRING" id="572036.SAMN05661099_2818"/>
<feature type="signal peptide" evidence="1">
    <location>
        <begin position="1"/>
        <end position="17"/>
    </location>
</feature>
<name>A0A1T5E9N5_9SPHI</name>
<keyword evidence="3" id="KW-1185">Reference proteome</keyword>
<reference evidence="3" key="1">
    <citation type="submission" date="2017-02" db="EMBL/GenBank/DDBJ databases">
        <authorList>
            <person name="Varghese N."/>
            <person name="Submissions S."/>
        </authorList>
    </citation>
    <scope>NUCLEOTIDE SEQUENCE [LARGE SCALE GENOMIC DNA]</scope>
    <source>
        <strain evidence="3">DSM 22385</strain>
    </source>
</reference>
<organism evidence="2 3">
    <name type="scientific">Daejeonella lutea</name>
    <dbReference type="NCBI Taxonomy" id="572036"/>
    <lineage>
        <taxon>Bacteria</taxon>
        <taxon>Pseudomonadati</taxon>
        <taxon>Bacteroidota</taxon>
        <taxon>Sphingobacteriia</taxon>
        <taxon>Sphingobacteriales</taxon>
        <taxon>Sphingobacteriaceae</taxon>
        <taxon>Daejeonella</taxon>
    </lineage>
</organism>
<sequence>MKKLIFTLFAAVLVATACNSVDKKEKETQDSIAQAAEADSILNAAMAADTLSADSSGLDTVVVDSIK</sequence>
<evidence type="ECO:0000256" key="1">
    <source>
        <dbReference type="SAM" id="SignalP"/>
    </source>
</evidence>
<dbReference type="EMBL" id="FUYR01000003">
    <property type="protein sequence ID" value="SKB80727.1"/>
    <property type="molecule type" value="Genomic_DNA"/>
</dbReference>
<dbReference type="AlphaFoldDB" id="A0A1T5E9N5"/>
<evidence type="ECO:0000313" key="3">
    <source>
        <dbReference type="Proteomes" id="UP000189981"/>
    </source>
</evidence>
<dbReference type="PROSITE" id="PS51257">
    <property type="entry name" value="PROKAR_LIPOPROTEIN"/>
    <property type="match status" value="1"/>
</dbReference>